<evidence type="ECO:0000256" key="9">
    <source>
        <dbReference type="SAM" id="SignalP"/>
    </source>
</evidence>
<dbReference type="SMART" id="SM00609">
    <property type="entry name" value="VIT"/>
    <property type="match status" value="1"/>
</dbReference>
<evidence type="ECO:0000256" key="2">
    <source>
        <dbReference type="ARBA" id="ARBA00010158"/>
    </source>
</evidence>
<dbReference type="Gene3D" id="3.40.50.410">
    <property type="entry name" value="von Willebrand factor, type A domain"/>
    <property type="match status" value="1"/>
</dbReference>
<dbReference type="Pfam" id="PF08487">
    <property type="entry name" value="VIT"/>
    <property type="match status" value="1"/>
</dbReference>
<dbReference type="Pfam" id="PF00092">
    <property type="entry name" value="VWA"/>
    <property type="match status" value="1"/>
</dbReference>
<organism evidence="12 13">
    <name type="scientific">Oreochromis aureus</name>
    <name type="common">Israeli tilapia</name>
    <name type="synonym">Chromis aureus</name>
    <dbReference type="NCBI Taxonomy" id="47969"/>
    <lineage>
        <taxon>Eukaryota</taxon>
        <taxon>Metazoa</taxon>
        <taxon>Chordata</taxon>
        <taxon>Craniata</taxon>
        <taxon>Vertebrata</taxon>
        <taxon>Euteleostomi</taxon>
        <taxon>Actinopterygii</taxon>
        <taxon>Neopterygii</taxon>
        <taxon>Teleostei</taxon>
        <taxon>Neoteleostei</taxon>
        <taxon>Acanthomorphata</taxon>
        <taxon>Ovalentaria</taxon>
        <taxon>Cichlomorphae</taxon>
        <taxon>Cichliformes</taxon>
        <taxon>Cichlidae</taxon>
        <taxon>African cichlids</taxon>
        <taxon>Pseudocrenilabrinae</taxon>
        <taxon>Oreochromini</taxon>
        <taxon>Oreochromis</taxon>
    </lineage>
</organism>
<dbReference type="InterPro" id="IPR036465">
    <property type="entry name" value="vWFA_dom_sf"/>
</dbReference>
<evidence type="ECO:0000256" key="8">
    <source>
        <dbReference type="SAM" id="MobiDB-lite"/>
    </source>
</evidence>
<reference evidence="12" key="3">
    <citation type="submission" date="2025-09" db="UniProtKB">
        <authorList>
            <consortium name="Ensembl"/>
        </authorList>
    </citation>
    <scope>IDENTIFICATION</scope>
</reference>
<dbReference type="RefSeq" id="XP_031598136.2">
    <property type="nucleotide sequence ID" value="XM_031742276.2"/>
</dbReference>
<evidence type="ECO:0000313" key="13">
    <source>
        <dbReference type="Proteomes" id="UP000472276"/>
    </source>
</evidence>
<feature type="region of interest" description="Disordered" evidence="8">
    <location>
        <begin position="632"/>
        <end position="661"/>
    </location>
</feature>
<proteinExistence type="inferred from homology"/>
<dbReference type="Ensembl" id="ENSOABT00000071534.1">
    <property type="protein sequence ID" value="ENSOABP00000060709.1"/>
    <property type="gene ID" value="ENSOABG00000027264.1"/>
</dbReference>
<dbReference type="FunFam" id="3.40.50.410:FF:000013">
    <property type="entry name" value="inter-alpha-trypsin inhibitor heavy chain H2"/>
    <property type="match status" value="1"/>
</dbReference>
<name>A0AAZ1WZ57_OREAU</name>
<comment type="subcellular location">
    <subcellularLocation>
        <location evidence="1">Secreted</location>
    </subcellularLocation>
</comment>
<feature type="compositionally biased region" description="Low complexity" evidence="8">
    <location>
        <begin position="632"/>
        <end position="646"/>
    </location>
</feature>
<evidence type="ECO:0000256" key="5">
    <source>
        <dbReference type="ARBA" id="ARBA00022729"/>
    </source>
</evidence>
<sequence length="913" mass="101580">MERTVGQITLFGLLLALASTLPNKDDWDVYSFHINSTVTSRYATTVITSRVANRMDESKEIEFHVRIPKNAFISKFRMFIDAQVYDGVVRAKEQAQQQYTEAVSRGESAGLVSSVGRTLEEFKTSVTVAAHKKVTFELTYEELMKRTHGKYELQIHARPMQPVSDFKVDVHIHEEAGISFIDVKGGLSTKALANAITKTHIDKEAWVYFYPTVDQQKMCDSCSDQGMNGDLVIVYDVNRDNGLGHIKKSDGYFVHHFAPSDLPRIPKNVVFVIDQSGSMRGRKILQTRIALFHILNDLAEDDYFGLITFDGNIFHWKRELVQANSKNLESAKNFASNIQARGSTDINEAVLQGARMLNDHSREGSASILILLTDGDPTSGVTNLENIQSNVRQAIAGKFPLYCLGFGFDVDFKFLEKMSLQNNGVARRIYEDSDADLQLKGFYEEVATPLLTDVTMIYVGGTNLTQTNFSQYYNGSEIVVAGEITDNNIETFTPQVVAISSNRRIIFSNPNETVESTGTVSDDRIQRVWAYLTVKQLLDKELQLSGPEKEKVKKEALELSLKYSFVTPLTSMVVTKPPGENIDVLHKPKEGETSQRWQSQGGQSILVPLPPAIGHGINGALSAADFDPSFSRQSLSPSSHLSGHSSVMQEHASRVERGRPGPVFQLHPLRGERGQRGDLAPVVLPDVQPAVVHLSRKTTTLEATDAPVLHRFLLKAANQTVPLCFDVSGPVRLKLFHHPSRELSVNGELDSVTNGGFSRIFIHVKDSQHVEIDTNWVTVRDGQTVTYYTGQDHLTAGSVTVIVRNNEIDVATGDMQMVIIVHEKNGQKLFWPVLRQHPSDNNAEGLLAVEAAVYEEVQQAPVRKLKIKNQEADVTGEMVVDYSFASPVTMNCWLMSADSALQRPLSQFVITQL</sequence>
<reference evidence="13" key="1">
    <citation type="submission" date="2020-03" db="EMBL/GenBank/DDBJ databases">
        <title>Evolution of repeat sequences and sex chromosomes of tilapia species revealed by chromosome-level genomes.</title>
        <authorList>
            <person name="Xu L."/>
            <person name="Tao W."/>
            <person name="Wang D."/>
            <person name="Zhou Q."/>
        </authorList>
    </citation>
    <scope>NUCLEOTIDE SEQUENCE [LARGE SCALE GENOMIC DNA]</scope>
    <source>
        <strain evidence="13">Israel</strain>
    </source>
</reference>
<keyword evidence="3" id="KW-0964">Secreted</keyword>
<keyword evidence="7" id="KW-0325">Glycoprotein</keyword>
<reference evidence="12" key="2">
    <citation type="submission" date="2025-08" db="UniProtKB">
        <authorList>
            <consortium name="Ensembl"/>
        </authorList>
    </citation>
    <scope>IDENTIFICATION</scope>
</reference>
<evidence type="ECO:0000259" key="11">
    <source>
        <dbReference type="PROSITE" id="PS51468"/>
    </source>
</evidence>
<dbReference type="GO" id="GO:0004867">
    <property type="term" value="F:serine-type endopeptidase inhibitor activity"/>
    <property type="evidence" value="ECO:0007669"/>
    <property type="project" value="UniProtKB-KW"/>
</dbReference>
<dbReference type="InterPro" id="IPR050934">
    <property type="entry name" value="ITIH"/>
</dbReference>
<comment type="similarity">
    <text evidence="2">Belongs to the ITIH family.</text>
</comment>
<feature type="domain" description="VWFA" evidence="10">
    <location>
        <begin position="268"/>
        <end position="446"/>
    </location>
</feature>
<accession>A0AAZ1WZ57</accession>
<keyword evidence="6" id="KW-0722">Serine protease inhibitor</keyword>
<dbReference type="KEGG" id="oau:116322244"/>
<evidence type="ECO:0000256" key="4">
    <source>
        <dbReference type="ARBA" id="ARBA00022690"/>
    </source>
</evidence>
<dbReference type="PANTHER" id="PTHR10338">
    <property type="entry name" value="INTER-ALPHA-TRYPSIN INHIBITOR HEAVY CHAIN FAMILY MEMBER"/>
    <property type="match status" value="1"/>
</dbReference>
<evidence type="ECO:0000313" key="12">
    <source>
        <dbReference type="Ensembl" id="ENSOABP00000060709.1"/>
    </source>
</evidence>
<protein>
    <recommendedName>
        <fullName evidence="14">Inter-alpha-trypsin inhibitor heavy chain H3-like</fullName>
    </recommendedName>
</protein>
<keyword evidence="13" id="KW-1185">Reference proteome</keyword>
<dbReference type="PROSITE" id="PS50234">
    <property type="entry name" value="VWFA"/>
    <property type="match status" value="1"/>
</dbReference>
<feature type="signal peptide" evidence="9">
    <location>
        <begin position="1"/>
        <end position="20"/>
    </location>
</feature>
<evidence type="ECO:0000256" key="6">
    <source>
        <dbReference type="ARBA" id="ARBA00022900"/>
    </source>
</evidence>
<evidence type="ECO:0000256" key="7">
    <source>
        <dbReference type="ARBA" id="ARBA00023180"/>
    </source>
</evidence>
<dbReference type="InterPro" id="IPR013694">
    <property type="entry name" value="VIT"/>
</dbReference>
<dbReference type="GO" id="GO:0005576">
    <property type="term" value="C:extracellular region"/>
    <property type="evidence" value="ECO:0007669"/>
    <property type="project" value="UniProtKB-SubCell"/>
</dbReference>
<evidence type="ECO:0000256" key="1">
    <source>
        <dbReference type="ARBA" id="ARBA00004613"/>
    </source>
</evidence>
<feature type="domain" description="VIT" evidence="11">
    <location>
        <begin position="13"/>
        <end position="142"/>
    </location>
</feature>
<evidence type="ECO:0000256" key="3">
    <source>
        <dbReference type="ARBA" id="ARBA00022525"/>
    </source>
</evidence>
<gene>
    <name evidence="12" type="primary">LOC116322244</name>
</gene>
<keyword evidence="5 9" id="KW-0732">Signal</keyword>
<dbReference type="Proteomes" id="UP000472276">
    <property type="component" value="Unassembled WGS sequence"/>
</dbReference>
<dbReference type="InterPro" id="IPR002035">
    <property type="entry name" value="VWF_A"/>
</dbReference>
<dbReference type="GeneID" id="116322244"/>
<feature type="chain" id="PRO_5044209296" description="Inter-alpha-trypsin inhibitor heavy chain H3-like" evidence="9">
    <location>
        <begin position="21"/>
        <end position="913"/>
    </location>
</feature>
<keyword evidence="4" id="KW-0646">Protease inhibitor</keyword>
<evidence type="ECO:0008006" key="14">
    <source>
        <dbReference type="Google" id="ProtNLM"/>
    </source>
</evidence>
<dbReference type="PROSITE" id="PS51468">
    <property type="entry name" value="VIT"/>
    <property type="match status" value="1"/>
</dbReference>
<dbReference type="SMART" id="SM00327">
    <property type="entry name" value="VWA"/>
    <property type="match status" value="1"/>
</dbReference>
<dbReference type="SUPFAM" id="SSF53300">
    <property type="entry name" value="vWA-like"/>
    <property type="match status" value="1"/>
</dbReference>
<dbReference type="AlphaFoldDB" id="A0AAZ1WZ57"/>
<evidence type="ECO:0000259" key="10">
    <source>
        <dbReference type="PROSITE" id="PS50234"/>
    </source>
</evidence>
<dbReference type="PANTHER" id="PTHR10338:SF119">
    <property type="entry name" value="INTER-ALPHA-TRYPSIN INHIBITOR HEAVY CHAIN H4"/>
    <property type="match status" value="1"/>
</dbReference>